<sequence length="67" mass="7316">VTRHMGTVAKGFACVGGLVFSGVLESVLNAEMLPTAVMMALTLVIMGTWMHTAFPYMEKHKRDTKSD</sequence>
<evidence type="ECO:0000313" key="2">
    <source>
        <dbReference type="EMBL" id="KAK3263318.1"/>
    </source>
</evidence>
<keyword evidence="1" id="KW-0812">Transmembrane</keyword>
<reference evidence="2 3" key="1">
    <citation type="journal article" date="2015" name="Genome Biol. Evol.">
        <title>Comparative Genomics of a Bacterivorous Green Alga Reveals Evolutionary Causalities and Consequences of Phago-Mixotrophic Mode of Nutrition.</title>
        <authorList>
            <person name="Burns J.A."/>
            <person name="Paasch A."/>
            <person name="Narechania A."/>
            <person name="Kim E."/>
        </authorList>
    </citation>
    <scope>NUCLEOTIDE SEQUENCE [LARGE SCALE GENOMIC DNA]</scope>
    <source>
        <strain evidence="2 3">PLY_AMNH</strain>
    </source>
</reference>
<feature type="transmembrane region" description="Helical" evidence="1">
    <location>
        <begin position="12"/>
        <end position="30"/>
    </location>
</feature>
<dbReference type="Proteomes" id="UP001190700">
    <property type="component" value="Unassembled WGS sequence"/>
</dbReference>
<proteinExistence type="predicted"/>
<dbReference type="EMBL" id="LGRX02015554">
    <property type="protein sequence ID" value="KAK3263318.1"/>
    <property type="molecule type" value="Genomic_DNA"/>
</dbReference>
<gene>
    <name evidence="2" type="ORF">CYMTET_27867</name>
</gene>
<keyword evidence="3" id="KW-1185">Reference proteome</keyword>
<keyword evidence="1" id="KW-1133">Transmembrane helix</keyword>
<evidence type="ECO:0000313" key="3">
    <source>
        <dbReference type="Proteomes" id="UP001190700"/>
    </source>
</evidence>
<organism evidence="2 3">
    <name type="scientific">Cymbomonas tetramitiformis</name>
    <dbReference type="NCBI Taxonomy" id="36881"/>
    <lineage>
        <taxon>Eukaryota</taxon>
        <taxon>Viridiplantae</taxon>
        <taxon>Chlorophyta</taxon>
        <taxon>Pyramimonadophyceae</taxon>
        <taxon>Pyramimonadales</taxon>
        <taxon>Pyramimonadaceae</taxon>
        <taxon>Cymbomonas</taxon>
    </lineage>
</organism>
<dbReference type="AlphaFoldDB" id="A0AAE0FPG5"/>
<accession>A0AAE0FPG5</accession>
<keyword evidence="1" id="KW-0472">Membrane</keyword>
<feature type="non-terminal residue" evidence="2">
    <location>
        <position position="1"/>
    </location>
</feature>
<feature type="transmembrane region" description="Helical" evidence="1">
    <location>
        <begin position="36"/>
        <end position="57"/>
    </location>
</feature>
<comment type="caution">
    <text evidence="2">The sequence shown here is derived from an EMBL/GenBank/DDBJ whole genome shotgun (WGS) entry which is preliminary data.</text>
</comment>
<protein>
    <submittedName>
        <fullName evidence="2">Uncharacterized protein</fullName>
    </submittedName>
</protein>
<name>A0AAE0FPG5_9CHLO</name>
<evidence type="ECO:0000256" key="1">
    <source>
        <dbReference type="SAM" id="Phobius"/>
    </source>
</evidence>